<reference evidence="6" key="2">
    <citation type="journal article" date="2018" name="BMC Genomics">
        <title>Genomic insights into host adaptation between the wheat stripe rust pathogen (Puccinia striiformis f. sp. tritici) and the barley stripe rust pathogen (Puccinia striiformis f. sp. hordei).</title>
        <authorList>
            <person name="Xia C."/>
            <person name="Wang M."/>
            <person name="Yin C."/>
            <person name="Cornejo O.E."/>
            <person name="Hulbert S.H."/>
            <person name="Chen X."/>
        </authorList>
    </citation>
    <scope>NUCLEOTIDE SEQUENCE [LARGE SCALE GENOMIC DNA]</scope>
    <source>
        <strain evidence="6">93TX-2</strain>
    </source>
</reference>
<dbReference type="PANTHER" id="PTHR43712:SF2">
    <property type="entry name" value="O-METHYLTRANSFERASE CICE"/>
    <property type="match status" value="1"/>
</dbReference>
<comment type="caution">
    <text evidence="5">The sequence shown here is derived from an EMBL/GenBank/DDBJ whole genome shotgun (WGS) entry which is preliminary data.</text>
</comment>
<reference evidence="5 6" key="1">
    <citation type="submission" date="2017-12" db="EMBL/GenBank/DDBJ databases">
        <title>Gene loss provides genomic basis for host adaptation in cereal stripe rust fungi.</title>
        <authorList>
            <person name="Xia C."/>
        </authorList>
    </citation>
    <scope>NUCLEOTIDE SEQUENCE [LARGE SCALE GENOMIC DNA]</scope>
    <source>
        <strain evidence="5 6">93TX-2</strain>
    </source>
</reference>
<keyword evidence="6" id="KW-1185">Reference proteome</keyword>
<dbReference type="GO" id="GO:0032259">
    <property type="term" value="P:methylation"/>
    <property type="evidence" value="ECO:0007669"/>
    <property type="project" value="UniProtKB-KW"/>
</dbReference>
<keyword evidence="3" id="KW-0949">S-adenosyl-L-methionine</keyword>
<evidence type="ECO:0000256" key="2">
    <source>
        <dbReference type="ARBA" id="ARBA00022679"/>
    </source>
</evidence>
<dbReference type="AlphaFoldDB" id="A0A2S4WH83"/>
<dbReference type="SUPFAM" id="SSF53335">
    <property type="entry name" value="S-adenosyl-L-methionine-dependent methyltransferases"/>
    <property type="match status" value="1"/>
</dbReference>
<dbReference type="SUPFAM" id="SSF46785">
    <property type="entry name" value="Winged helix' DNA-binding domain"/>
    <property type="match status" value="1"/>
</dbReference>
<dbReference type="PROSITE" id="PS51683">
    <property type="entry name" value="SAM_OMT_II"/>
    <property type="match status" value="1"/>
</dbReference>
<dbReference type="InterPro" id="IPR036388">
    <property type="entry name" value="WH-like_DNA-bd_sf"/>
</dbReference>
<dbReference type="Pfam" id="PF00891">
    <property type="entry name" value="Methyltransf_2"/>
    <property type="match status" value="1"/>
</dbReference>
<proteinExistence type="predicted"/>
<reference evidence="6" key="3">
    <citation type="journal article" date="2018" name="Mol. Plant Microbe Interact.">
        <title>Genome sequence resources for the wheat stripe rust pathogen (Puccinia striiformis f. sp. tritici) and the barley stripe rust pathogen (Puccinia striiformis f. sp. hordei).</title>
        <authorList>
            <person name="Xia C."/>
            <person name="Wang M."/>
            <person name="Yin C."/>
            <person name="Cornejo O.E."/>
            <person name="Hulbert S.H."/>
            <person name="Chen X."/>
        </authorList>
    </citation>
    <scope>NUCLEOTIDE SEQUENCE [LARGE SCALE GENOMIC DNA]</scope>
    <source>
        <strain evidence="6">93TX-2</strain>
    </source>
</reference>
<protein>
    <recommendedName>
        <fullName evidence="4">O-methyltransferase C-terminal domain-containing protein</fullName>
    </recommendedName>
</protein>
<dbReference type="EMBL" id="PKSM01000024">
    <property type="protein sequence ID" value="POW21150.1"/>
    <property type="molecule type" value="Genomic_DNA"/>
</dbReference>
<dbReference type="InterPro" id="IPR016461">
    <property type="entry name" value="COMT-like"/>
</dbReference>
<evidence type="ECO:0000313" key="6">
    <source>
        <dbReference type="Proteomes" id="UP000238274"/>
    </source>
</evidence>
<keyword evidence="1" id="KW-0489">Methyltransferase</keyword>
<evidence type="ECO:0000313" key="5">
    <source>
        <dbReference type="EMBL" id="POW21150.1"/>
    </source>
</evidence>
<dbReference type="VEuPathDB" id="FungiDB:PSTT_01079"/>
<evidence type="ECO:0000259" key="4">
    <source>
        <dbReference type="Pfam" id="PF00891"/>
    </source>
</evidence>
<evidence type="ECO:0000256" key="1">
    <source>
        <dbReference type="ARBA" id="ARBA00022603"/>
    </source>
</evidence>
<dbReference type="VEuPathDB" id="FungiDB:PSHT_02759"/>
<dbReference type="Gene3D" id="1.10.10.10">
    <property type="entry name" value="Winged helix-like DNA-binding domain superfamily/Winged helix DNA-binding domain"/>
    <property type="match status" value="1"/>
</dbReference>
<dbReference type="Proteomes" id="UP000238274">
    <property type="component" value="Unassembled WGS sequence"/>
</dbReference>
<feature type="domain" description="O-methyltransferase C-terminal" evidence="4">
    <location>
        <begin position="285"/>
        <end position="447"/>
    </location>
</feature>
<dbReference type="InterPro" id="IPR036390">
    <property type="entry name" value="WH_DNA-bd_sf"/>
</dbReference>
<keyword evidence="2" id="KW-0808">Transferase</keyword>
<evidence type="ECO:0000256" key="3">
    <source>
        <dbReference type="ARBA" id="ARBA00022691"/>
    </source>
</evidence>
<sequence length="474" mass="53042">MHTLQESQFTSRITIIRPSMAESAAQQLVKLIAKAVQDIEEDISARIPGGKPTDVNLPQVAPEEQIPFTPQRREAIRTLKAATHQLLATLMPVGLQVQDLHYGYFQTVAIGIVVEGRIADLIHSIDPDSSKGGVHVELLAEKAGMDPRKLTHTLRFLALRNMFAEIRPDCWGNTRSSFPLRTDSVNSQWNYLKTNREHTAIPALNELPKLFLDVDGGGAASWDISQTAFQKHFKPDCGFFEFLEKSENGWRAEMFGKSMVELPKATGAEPAEYEPYDWNKLGPEGILIDVGGGIGGAAYDISTYLPQWKLVVQDRAQIVKNGKENYIKKGSSANIEFEEVDFFKDQPLHRTSNADVYLLRRILHDWSSTSCVEILTRLRKSAKPRTRLLIIETRMVPGLVDPNSPILSNGGMGSSLAHNLNLGMLTLFNSEERTKDDFEVIFNKSGWILNSVTPLASFLDWCIFEGLPNPHFEL</sequence>
<dbReference type="OrthoDB" id="2410195at2759"/>
<dbReference type="Gene3D" id="3.40.50.150">
    <property type="entry name" value="Vaccinia Virus protein VP39"/>
    <property type="match status" value="1"/>
</dbReference>
<gene>
    <name evidence="5" type="ORF">PSHT_02759</name>
</gene>
<dbReference type="InterPro" id="IPR029063">
    <property type="entry name" value="SAM-dependent_MTases_sf"/>
</dbReference>
<name>A0A2S4WH83_9BASI</name>
<accession>A0A2S4WH83</accession>
<organism evidence="5 6">
    <name type="scientific">Puccinia striiformis</name>
    <dbReference type="NCBI Taxonomy" id="27350"/>
    <lineage>
        <taxon>Eukaryota</taxon>
        <taxon>Fungi</taxon>
        <taxon>Dikarya</taxon>
        <taxon>Basidiomycota</taxon>
        <taxon>Pucciniomycotina</taxon>
        <taxon>Pucciniomycetes</taxon>
        <taxon>Pucciniales</taxon>
        <taxon>Pucciniaceae</taxon>
        <taxon>Puccinia</taxon>
    </lineage>
</organism>
<dbReference type="InterPro" id="IPR001077">
    <property type="entry name" value="COMT_C"/>
</dbReference>
<dbReference type="PANTHER" id="PTHR43712">
    <property type="entry name" value="PUTATIVE (AFU_ORTHOLOGUE AFUA_4G14580)-RELATED"/>
    <property type="match status" value="1"/>
</dbReference>
<dbReference type="GO" id="GO:0008171">
    <property type="term" value="F:O-methyltransferase activity"/>
    <property type="evidence" value="ECO:0007669"/>
    <property type="project" value="InterPro"/>
</dbReference>